<reference evidence="1 2" key="1">
    <citation type="submission" date="2015-06" db="EMBL/GenBank/DDBJ databases">
        <title>Draft genome sequencing of a biphenyl-degrading bacterium, Janthinobacterium lividum MEG1.</title>
        <authorList>
            <person name="Shimodaira J."/>
            <person name="Hatta T."/>
        </authorList>
    </citation>
    <scope>NUCLEOTIDE SEQUENCE [LARGE SCALE GENOMIC DNA]</scope>
    <source>
        <strain evidence="1 2">MEG1</strain>
    </source>
</reference>
<dbReference type="AlphaFoldDB" id="A0A1S1UCL5"/>
<dbReference type="Proteomes" id="UP000179840">
    <property type="component" value="Unassembled WGS sequence"/>
</dbReference>
<organism evidence="1 2">
    <name type="scientific">Janthinobacterium lividum</name>
    <dbReference type="NCBI Taxonomy" id="29581"/>
    <lineage>
        <taxon>Bacteria</taxon>
        <taxon>Pseudomonadati</taxon>
        <taxon>Pseudomonadota</taxon>
        <taxon>Betaproteobacteria</taxon>
        <taxon>Burkholderiales</taxon>
        <taxon>Oxalobacteraceae</taxon>
        <taxon>Janthinobacterium</taxon>
    </lineage>
</organism>
<proteinExistence type="predicted"/>
<comment type="caution">
    <text evidence="1">The sequence shown here is derived from an EMBL/GenBank/DDBJ whole genome shotgun (WGS) entry which is preliminary data.</text>
</comment>
<evidence type="ECO:0000313" key="2">
    <source>
        <dbReference type="Proteomes" id="UP000179840"/>
    </source>
</evidence>
<sequence>MKRVQAQQDTALALADSIRGNGKALEAMPYALIKEIEGMAMDLDIAQWHDEDGFVPELGPILLRVEDWLAKLPRDV</sequence>
<dbReference type="EMBL" id="LFKP01000003">
    <property type="protein sequence ID" value="OHV98192.1"/>
    <property type="molecule type" value="Genomic_DNA"/>
</dbReference>
<accession>A0A1S1UCL5</accession>
<gene>
    <name evidence="1" type="ORF">AKG95_02745</name>
</gene>
<name>A0A1S1UCL5_9BURK</name>
<evidence type="ECO:0000313" key="1">
    <source>
        <dbReference type="EMBL" id="OHV98192.1"/>
    </source>
</evidence>
<protein>
    <submittedName>
        <fullName evidence="1">Uncharacterized protein</fullName>
    </submittedName>
</protein>